<reference evidence="2" key="1">
    <citation type="submission" date="2019-10" db="EMBL/GenBank/DDBJ databases">
        <title>Conservation and host-specific expression of non-tandemly repeated heterogenous ribosome RNA gene in arbuscular mycorrhizal fungi.</title>
        <authorList>
            <person name="Maeda T."/>
            <person name="Kobayashi Y."/>
            <person name="Nakagawa T."/>
            <person name="Ezawa T."/>
            <person name="Yamaguchi K."/>
            <person name="Bino T."/>
            <person name="Nishimoto Y."/>
            <person name="Shigenobu S."/>
            <person name="Kawaguchi M."/>
        </authorList>
    </citation>
    <scope>NUCLEOTIDE SEQUENCE</scope>
    <source>
        <strain evidence="2">HR1</strain>
    </source>
</reference>
<organism evidence="2 3">
    <name type="scientific">Rhizophagus clarus</name>
    <dbReference type="NCBI Taxonomy" id="94130"/>
    <lineage>
        <taxon>Eukaryota</taxon>
        <taxon>Fungi</taxon>
        <taxon>Fungi incertae sedis</taxon>
        <taxon>Mucoromycota</taxon>
        <taxon>Glomeromycotina</taxon>
        <taxon>Glomeromycetes</taxon>
        <taxon>Glomerales</taxon>
        <taxon>Glomeraceae</taxon>
        <taxon>Rhizophagus</taxon>
    </lineage>
</organism>
<evidence type="ECO:0000256" key="1">
    <source>
        <dbReference type="SAM" id="MobiDB-lite"/>
    </source>
</evidence>
<name>A0A8H3LML4_9GLOM</name>
<proteinExistence type="predicted"/>
<feature type="region of interest" description="Disordered" evidence="1">
    <location>
        <begin position="1"/>
        <end position="26"/>
    </location>
</feature>
<evidence type="ECO:0000313" key="2">
    <source>
        <dbReference type="EMBL" id="GES89739.1"/>
    </source>
</evidence>
<dbReference type="Proteomes" id="UP000615446">
    <property type="component" value="Unassembled WGS sequence"/>
</dbReference>
<sequence>MEPKKKESECKLNVKKQDDSQFNNKDDTEKCEYNLFDDYNVLLEEEKDDILSDDNDALSEDDNILSLISPDTLDKKSFKKKQIIKLDQIKNKNLQKHPIVNKVIIHDKVECKCGKIIKLHQVYNPQNLEIHNKTGHYLLTKGVYPLTNYFTITTKLENSCVRLREEKHVKYLQRIGRVIHYGGAPCVEVLEKELFPRKFEKTFSWKRLMSKEAVQLENELTTRAKWRNDFSAGCIRNMECEILTKLAEKGHQGIFKNKKVFEGLCKIMVKIAGRKERNKGNQNLKYSENFTNFTIILASFGTREYEIFKQNLAGQMLRNIRLHHAQSGESISNTDICYENML</sequence>
<evidence type="ECO:0000313" key="3">
    <source>
        <dbReference type="Proteomes" id="UP000615446"/>
    </source>
</evidence>
<dbReference type="OrthoDB" id="2364396at2759"/>
<gene>
    <name evidence="2" type="ORF">RCL2_001662300</name>
</gene>
<dbReference type="AlphaFoldDB" id="A0A8H3LML4"/>
<protein>
    <submittedName>
        <fullName evidence="2">Uncharacterized protein</fullName>
    </submittedName>
</protein>
<comment type="caution">
    <text evidence="2">The sequence shown here is derived from an EMBL/GenBank/DDBJ whole genome shotgun (WGS) entry which is preliminary data.</text>
</comment>
<dbReference type="EMBL" id="BLAL01000191">
    <property type="protein sequence ID" value="GES89739.1"/>
    <property type="molecule type" value="Genomic_DNA"/>
</dbReference>
<accession>A0A8H3LML4</accession>